<evidence type="ECO:0000256" key="7">
    <source>
        <dbReference type="RuleBase" id="RU000461"/>
    </source>
</evidence>
<name>A0ABS0D285_9NOCA</name>
<evidence type="ECO:0000256" key="3">
    <source>
        <dbReference type="ARBA" id="ARBA00022723"/>
    </source>
</evidence>
<evidence type="ECO:0000256" key="5">
    <source>
        <dbReference type="ARBA" id="ARBA00023004"/>
    </source>
</evidence>
<feature type="non-terminal residue" evidence="9">
    <location>
        <position position="1"/>
    </location>
</feature>
<protein>
    <submittedName>
        <fullName evidence="9">Cytochrome P450</fullName>
    </submittedName>
</protein>
<comment type="similarity">
    <text evidence="1 7">Belongs to the cytochrome P450 family.</text>
</comment>
<dbReference type="EMBL" id="JADLQX010000081">
    <property type="protein sequence ID" value="MBF6302934.1"/>
    <property type="molecule type" value="Genomic_DNA"/>
</dbReference>
<keyword evidence="6 7" id="KW-0503">Monooxygenase</keyword>
<keyword evidence="4 7" id="KW-0560">Oxidoreductase</keyword>
<dbReference type="InterPro" id="IPR017972">
    <property type="entry name" value="Cyt_P450_CS"/>
</dbReference>
<dbReference type="SUPFAM" id="SSF48264">
    <property type="entry name" value="Cytochrome P450"/>
    <property type="match status" value="1"/>
</dbReference>
<dbReference type="InterPro" id="IPR050196">
    <property type="entry name" value="Cytochrome_P450_Monoox"/>
</dbReference>
<dbReference type="PRINTS" id="PR00385">
    <property type="entry name" value="P450"/>
</dbReference>
<comment type="caution">
    <text evidence="9">The sequence shown here is derived from an EMBL/GenBank/DDBJ whole genome shotgun (WGS) entry which is preliminary data.</text>
</comment>
<dbReference type="InterPro" id="IPR002401">
    <property type="entry name" value="Cyt_P450_E_grp-I"/>
</dbReference>
<dbReference type="PROSITE" id="PS00086">
    <property type="entry name" value="CYTOCHROME_P450"/>
    <property type="match status" value="1"/>
</dbReference>
<evidence type="ECO:0000256" key="1">
    <source>
        <dbReference type="ARBA" id="ARBA00010617"/>
    </source>
</evidence>
<evidence type="ECO:0000313" key="10">
    <source>
        <dbReference type="Proteomes" id="UP000702209"/>
    </source>
</evidence>
<dbReference type="InterPro" id="IPR001128">
    <property type="entry name" value="Cyt_P450"/>
</dbReference>
<proteinExistence type="inferred from homology"/>
<keyword evidence="3 7" id="KW-0479">Metal-binding</keyword>
<dbReference type="PRINTS" id="PR00463">
    <property type="entry name" value="EP450I"/>
</dbReference>
<evidence type="ECO:0000256" key="8">
    <source>
        <dbReference type="SAM" id="MobiDB-lite"/>
    </source>
</evidence>
<dbReference type="Gene3D" id="1.10.630.10">
    <property type="entry name" value="Cytochrome P450"/>
    <property type="match status" value="1"/>
</dbReference>
<sequence>PPRWRPPCARSSTASRSSPAAPAATSRPHTPLTLQPFSFGSIAAFMQFPLLPLSVPTPGHRRLHDALRVLDEITHDIIRRHRQDAHERGTLLSIMMGARDSETGAGMDDKQLRDEVFTMLFAGHETSAATLSWAWYLIGRHPDVERRLYEEIERVLGDRRPTMEDLPHLVFTRRVIEETLRLYPPGWQACRQATEDDEIGGYRIPAGTTVFWSTYFVHRHRDFWEDPERFDPDRFSDDTGMKFDRPGYFLFGAGARLCIGNNFAMAEMQFVIAMLLQRYRFVGTSQAVIEPKPLVTLGASRPLIVRIVPRSR</sequence>
<gene>
    <name evidence="9" type="ORF">IU459_36280</name>
</gene>
<keyword evidence="10" id="KW-1185">Reference proteome</keyword>
<evidence type="ECO:0000313" key="9">
    <source>
        <dbReference type="EMBL" id="MBF6302934.1"/>
    </source>
</evidence>
<evidence type="ECO:0000256" key="2">
    <source>
        <dbReference type="ARBA" id="ARBA00022617"/>
    </source>
</evidence>
<dbReference type="PANTHER" id="PTHR24291">
    <property type="entry name" value="CYTOCHROME P450 FAMILY 4"/>
    <property type="match status" value="1"/>
</dbReference>
<dbReference type="Pfam" id="PF00067">
    <property type="entry name" value="p450"/>
    <property type="match status" value="1"/>
</dbReference>
<evidence type="ECO:0000256" key="6">
    <source>
        <dbReference type="ARBA" id="ARBA00023033"/>
    </source>
</evidence>
<organism evidence="9 10">
    <name type="scientific">Nocardia amamiensis</name>
    <dbReference type="NCBI Taxonomy" id="404578"/>
    <lineage>
        <taxon>Bacteria</taxon>
        <taxon>Bacillati</taxon>
        <taxon>Actinomycetota</taxon>
        <taxon>Actinomycetes</taxon>
        <taxon>Mycobacteriales</taxon>
        <taxon>Nocardiaceae</taxon>
        <taxon>Nocardia</taxon>
    </lineage>
</organism>
<feature type="region of interest" description="Disordered" evidence="8">
    <location>
        <begin position="1"/>
        <end position="30"/>
    </location>
</feature>
<reference evidence="9 10" key="1">
    <citation type="submission" date="2020-10" db="EMBL/GenBank/DDBJ databases">
        <title>Identification of Nocardia species via Next-generation sequencing and recognition of intraspecies genetic diversity.</title>
        <authorList>
            <person name="Li P."/>
            <person name="Li P."/>
            <person name="Lu B."/>
        </authorList>
    </citation>
    <scope>NUCLEOTIDE SEQUENCE [LARGE SCALE GENOMIC DNA]</scope>
    <source>
        <strain evidence="9 10">BJ06-0157</strain>
    </source>
</reference>
<dbReference type="Proteomes" id="UP000702209">
    <property type="component" value="Unassembled WGS sequence"/>
</dbReference>
<dbReference type="PANTHER" id="PTHR24291:SF50">
    <property type="entry name" value="BIFUNCTIONAL ALBAFLAVENONE MONOOXYGENASE_TERPENE SYNTHASE"/>
    <property type="match status" value="1"/>
</dbReference>
<dbReference type="InterPro" id="IPR036396">
    <property type="entry name" value="Cyt_P450_sf"/>
</dbReference>
<keyword evidence="2 7" id="KW-0349">Heme</keyword>
<evidence type="ECO:0000256" key="4">
    <source>
        <dbReference type="ARBA" id="ARBA00023002"/>
    </source>
</evidence>
<keyword evidence="5 7" id="KW-0408">Iron</keyword>
<accession>A0ABS0D285</accession>